<sequence length="124" mass="14439">RNEAQKLRKFVSSLRETVTHDQWVEADHVRGHIASGITDVLSQEIKLEELPGFRKHINMAISIYHLPVDFEVEITRSERQSIAKMGRNIFFESGKWGADKYKIHHDHNKLTQFCLAESKELVKN</sequence>
<gene>
    <name evidence="1" type="ORF">GMARGA_LOCUS25346</name>
</gene>
<dbReference type="Proteomes" id="UP000789901">
    <property type="component" value="Unassembled WGS sequence"/>
</dbReference>
<name>A0ABN7W1N0_GIGMA</name>
<feature type="non-terminal residue" evidence="1">
    <location>
        <position position="124"/>
    </location>
</feature>
<organism evidence="1 2">
    <name type="scientific">Gigaspora margarita</name>
    <dbReference type="NCBI Taxonomy" id="4874"/>
    <lineage>
        <taxon>Eukaryota</taxon>
        <taxon>Fungi</taxon>
        <taxon>Fungi incertae sedis</taxon>
        <taxon>Mucoromycota</taxon>
        <taxon>Glomeromycotina</taxon>
        <taxon>Glomeromycetes</taxon>
        <taxon>Diversisporales</taxon>
        <taxon>Gigasporaceae</taxon>
        <taxon>Gigaspora</taxon>
    </lineage>
</organism>
<comment type="caution">
    <text evidence="1">The sequence shown here is derived from an EMBL/GenBank/DDBJ whole genome shotgun (WGS) entry which is preliminary data.</text>
</comment>
<keyword evidence="2" id="KW-1185">Reference proteome</keyword>
<feature type="non-terminal residue" evidence="1">
    <location>
        <position position="1"/>
    </location>
</feature>
<evidence type="ECO:0000313" key="1">
    <source>
        <dbReference type="EMBL" id="CAG8811452.1"/>
    </source>
</evidence>
<reference evidence="1 2" key="1">
    <citation type="submission" date="2021-06" db="EMBL/GenBank/DDBJ databases">
        <authorList>
            <person name="Kallberg Y."/>
            <person name="Tangrot J."/>
            <person name="Rosling A."/>
        </authorList>
    </citation>
    <scope>NUCLEOTIDE SEQUENCE [LARGE SCALE GENOMIC DNA]</scope>
    <source>
        <strain evidence="1 2">120-4 pot B 10/14</strain>
    </source>
</reference>
<evidence type="ECO:0000313" key="2">
    <source>
        <dbReference type="Proteomes" id="UP000789901"/>
    </source>
</evidence>
<dbReference type="EMBL" id="CAJVQB010027941">
    <property type="protein sequence ID" value="CAG8811452.1"/>
    <property type="molecule type" value="Genomic_DNA"/>
</dbReference>
<protein>
    <submittedName>
        <fullName evidence="1">22634_t:CDS:1</fullName>
    </submittedName>
</protein>
<proteinExistence type="predicted"/>
<accession>A0ABN7W1N0</accession>